<accession>A0A2V3W864</accession>
<evidence type="ECO:0000313" key="3">
    <source>
        <dbReference type="EMBL" id="PXW89364.1"/>
    </source>
</evidence>
<dbReference type="Proteomes" id="UP000247978">
    <property type="component" value="Unassembled WGS sequence"/>
</dbReference>
<evidence type="ECO:0000256" key="1">
    <source>
        <dbReference type="ARBA" id="ARBA00023277"/>
    </source>
</evidence>
<organism evidence="3 4">
    <name type="scientific">Pseudogracilibacillus auburnensis</name>
    <dbReference type="NCBI Taxonomy" id="1494959"/>
    <lineage>
        <taxon>Bacteria</taxon>
        <taxon>Bacillati</taxon>
        <taxon>Bacillota</taxon>
        <taxon>Bacilli</taxon>
        <taxon>Bacillales</taxon>
        <taxon>Bacillaceae</taxon>
        <taxon>Pseudogracilibacillus</taxon>
    </lineage>
</organism>
<dbReference type="OrthoDB" id="9791139at2"/>
<dbReference type="PANTHER" id="PTHR11280">
    <property type="entry name" value="GLUCOSAMINE-6-PHOSPHATE ISOMERASE"/>
    <property type="match status" value="1"/>
</dbReference>
<comment type="caution">
    <text evidence="3">The sequence shown here is derived from an EMBL/GenBank/DDBJ whole genome shotgun (WGS) entry which is preliminary data.</text>
</comment>
<dbReference type="RefSeq" id="WP_110394094.1">
    <property type="nucleotide sequence ID" value="NZ_JADIJL010000001.1"/>
</dbReference>
<name>A0A2V3W864_9BACI</name>
<dbReference type="CDD" id="cd01399">
    <property type="entry name" value="GlcN6P_deaminase"/>
    <property type="match status" value="1"/>
</dbReference>
<protein>
    <submittedName>
        <fullName evidence="3">Glucosamine-6-phosphate deaminase</fullName>
    </submittedName>
</protein>
<reference evidence="3 4" key="1">
    <citation type="submission" date="2018-05" db="EMBL/GenBank/DDBJ databases">
        <title>Genomic Encyclopedia of Type Strains, Phase IV (KMG-IV): sequencing the most valuable type-strain genomes for metagenomic binning, comparative biology and taxonomic classification.</title>
        <authorList>
            <person name="Goeker M."/>
        </authorList>
    </citation>
    <scope>NUCLEOTIDE SEQUENCE [LARGE SCALE GENOMIC DNA]</scope>
    <source>
        <strain evidence="3 4">DSM 28556</strain>
    </source>
</reference>
<dbReference type="GO" id="GO:0042802">
    <property type="term" value="F:identical protein binding"/>
    <property type="evidence" value="ECO:0007669"/>
    <property type="project" value="TreeGrafter"/>
</dbReference>
<dbReference type="InterPro" id="IPR006148">
    <property type="entry name" value="Glc/Gal-6P_isomerase"/>
</dbReference>
<dbReference type="EMBL" id="QJJQ01000002">
    <property type="protein sequence ID" value="PXW89364.1"/>
    <property type="molecule type" value="Genomic_DNA"/>
</dbReference>
<dbReference type="InterPro" id="IPR004547">
    <property type="entry name" value="Glucosamine6P_isomerase"/>
</dbReference>
<feature type="domain" description="Glucosamine/galactosamine-6-phosphate isomerase" evidence="2">
    <location>
        <begin position="8"/>
        <end position="226"/>
    </location>
</feature>
<dbReference type="Pfam" id="PF01182">
    <property type="entry name" value="Glucosamine_iso"/>
    <property type="match status" value="1"/>
</dbReference>
<dbReference type="GO" id="GO:0005975">
    <property type="term" value="P:carbohydrate metabolic process"/>
    <property type="evidence" value="ECO:0007669"/>
    <property type="project" value="InterPro"/>
</dbReference>
<gene>
    <name evidence="3" type="ORF">DFR56_102141</name>
</gene>
<keyword evidence="4" id="KW-1185">Reference proteome</keyword>
<sequence>MNIKILEDSVELGEATAQHCARILNKAIAEKNSARLLLSTGKSQFETIRYLINQEVDWEKVEMFHLDEYVDLSEKHQASFRKYLKERFTSKVTLKESYFVDGEGNIEENIKNLNMVIRESPIDVALIGIGENAHIAFNDPPANFDTKEPFILVNLDDACKKQQVGEGWFKTMDDVPKQAITMSVYQILQSKVIISPVPFSSKAKAIKETMENEKTNKIPATALKDHKDFTLYLDKESSSLLDVNQL</sequence>
<dbReference type="GO" id="GO:0006043">
    <property type="term" value="P:glucosamine catabolic process"/>
    <property type="evidence" value="ECO:0007669"/>
    <property type="project" value="TreeGrafter"/>
</dbReference>
<proteinExistence type="predicted"/>
<dbReference type="GO" id="GO:0004342">
    <property type="term" value="F:glucosamine-6-phosphate deaminase activity"/>
    <property type="evidence" value="ECO:0007669"/>
    <property type="project" value="InterPro"/>
</dbReference>
<evidence type="ECO:0000313" key="4">
    <source>
        <dbReference type="Proteomes" id="UP000247978"/>
    </source>
</evidence>
<dbReference type="InterPro" id="IPR037171">
    <property type="entry name" value="NagB/RpiA_transferase-like"/>
</dbReference>
<dbReference type="Gene3D" id="3.40.50.1360">
    <property type="match status" value="1"/>
</dbReference>
<dbReference type="GO" id="GO:0005737">
    <property type="term" value="C:cytoplasm"/>
    <property type="evidence" value="ECO:0007669"/>
    <property type="project" value="TreeGrafter"/>
</dbReference>
<dbReference type="GO" id="GO:0019262">
    <property type="term" value="P:N-acetylneuraminate catabolic process"/>
    <property type="evidence" value="ECO:0007669"/>
    <property type="project" value="TreeGrafter"/>
</dbReference>
<dbReference type="PANTHER" id="PTHR11280:SF6">
    <property type="entry name" value="GLUCOSAMINE-6-PHOSPHATE ISOMERASE NAGB"/>
    <property type="match status" value="1"/>
</dbReference>
<dbReference type="GO" id="GO:0006046">
    <property type="term" value="P:N-acetylglucosamine catabolic process"/>
    <property type="evidence" value="ECO:0007669"/>
    <property type="project" value="TreeGrafter"/>
</dbReference>
<evidence type="ECO:0000259" key="2">
    <source>
        <dbReference type="Pfam" id="PF01182"/>
    </source>
</evidence>
<dbReference type="SUPFAM" id="SSF100950">
    <property type="entry name" value="NagB/RpiA/CoA transferase-like"/>
    <property type="match status" value="1"/>
</dbReference>
<dbReference type="AlphaFoldDB" id="A0A2V3W864"/>
<keyword evidence="1" id="KW-0119">Carbohydrate metabolism</keyword>